<evidence type="ECO:0000313" key="3">
    <source>
        <dbReference type="Proteomes" id="UP000188320"/>
    </source>
</evidence>
<organism evidence="2 3">
    <name type="scientific">Zancudomyces culisetae</name>
    <name type="common">Gut fungus</name>
    <name type="synonym">Smittium culisetae</name>
    <dbReference type="NCBI Taxonomy" id="1213189"/>
    <lineage>
        <taxon>Eukaryota</taxon>
        <taxon>Fungi</taxon>
        <taxon>Fungi incertae sedis</taxon>
        <taxon>Zoopagomycota</taxon>
        <taxon>Kickxellomycotina</taxon>
        <taxon>Harpellomycetes</taxon>
        <taxon>Harpellales</taxon>
        <taxon>Legeriomycetaceae</taxon>
        <taxon>Zancudomyces</taxon>
    </lineage>
</organism>
<feature type="region of interest" description="Disordered" evidence="1">
    <location>
        <begin position="107"/>
        <end position="128"/>
    </location>
</feature>
<dbReference type="AlphaFoldDB" id="A0A1R1PTJ1"/>
<dbReference type="Gene3D" id="2.40.320.10">
    <property type="entry name" value="Hypothetical Protein Pfu-838710-001"/>
    <property type="match status" value="1"/>
</dbReference>
<protein>
    <recommendedName>
        <fullName evidence="4">Mediator of RNA polymerase II transcription subunit 18</fullName>
    </recommendedName>
</protein>
<dbReference type="OrthoDB" id="5348092at2759"/>
<proteinExistence type="predicted"/>
<dbReference type="Proteomes" id="UP000188320">
    <property type="component" value="Unassembled WGS sequence"/>
</dbReference>
<gene>
    <name evidence="2" type="ORF">AX774_g2258</name>
</gene>
<accession>A0A1R1PTJ1</accession>
<sequence>MVGTQKREEPREQCQKFKIYEPKVQTPIGPKRKNDILLFTKKEYDENNKVKMTIFEYGQPDTKASRSATIRPITSSGIYNCEPEKLLENLGYRRQKGKIGLYKVERGTQGKQKEQGQEQAGNNDFKESEQGQEWIVEVTSFAKGIDNVQYSVEVLEQIKKELNMLLLIHRDKIKLDLVVVDHIYTQSKISYR</sequence>
<name>A0A1R1PTJ1_ZANCU</name>
<evidence type="ECO:0008006" key="4">
    <source>
        <dbReference type="Google" id="ProtNLM"/>
    </source>
</evidence>
<evidence type="ECO:0000313" key="2">
    <source>
        <dbReference type="EMBL" id="OMH84223.1"/>
    </source>
</evidence>
<keyword evidence="3" id="KW-1185">Reference proteome</keyword>
<reference evidence="3" key="1">
    <citation type="submission" date="2017-01" db="EMBL/GenBank/DDBJ databases">
        <authorList>
            <person name="Wang Y."/>
            <person name="White M."/>
            <person name="Kvist S."/>
            <person name="Moncalvo J.-M."/>
        </authorList>
    </citation>
    <scope>NUCLEOTIDE SEQUENCE [LARGE SCALE GENOMIC DNA]</scope>
    <source>
        <strain evidence="3">COL-18-3</strain>
    </source>
</reference>
<comment type="caution">
    <text evidence="2">The sequence shown here is derived from an EMBL/GenBank/DDBJ whole genome shotgun (WGS) entry which is preliminary data.</text>
</comment>
<feature type="compositionally biased region" description="Basic and acidic residues" evidence="1">
    <location>
        <begin position="107"/>
        <end position="116"/>
    </location>
</feature>
<evidence type="ECO:0000256" key="1">
    <source>
        <dbReference type="SAM" id="MobiDB-lite"/>
    </source>
</evidence>
<dbReference type="EMBL" id="LSSK01000232">
    <property type="protein sequence ID" value="OMH84223.1"/>
    <property type="molecule type" value="Genomic_DNA"/>
</dbReference>